<dbReference type="PIRSF" id="PIRSF000097">
    <property type="entry name" value="AKR"/>
    <property type="match status" value="1"/>
</dbReference>
<dbReference type="SUPFAM" id="SSF51430">
    <property type="entry name" value="NAD(P)-linked oxidoreductase"/>
    <property type="match status" value="1"/>
</dbReference>
<sequence>MPLVGFGTFQLSKDQAEYGVKEALKAGFRHIDSSEAYGNEDGTGNGIKTSGISRDEIFVTTKLFPGSTFLGTPDKNYKQTIETLKNQLKELQLDYVDLYLIHAPLSELRLEQWNAFIELKKLGLAKHIGVSNYNKGTIQEILDAGLPKPEANQVEFHPISAQVELTKYMKENSIAPIAYSSLAPLSTWRVAEGQGGEVLAEIKAESQLVTKEIATKLNVPEAKLLLRWGLQHGYGVLTRSSKPERIRENLNLFDFKIPEKEMERLNQLDQNKAIAWAASGINPMDAVPPLKVN</sequence>
<dbReference type="Proteomes" id="UP000319837">
    <property type="component" value="Unassembled WGS sequence"/>
</dbReference>
<evidence type="ECO:0000256" key="4">
    <source>
        <dbReference type="PIRSR" id="PIRSR000097-1"/>
    </source>
</evidence>
<evidence type="ECO:0000259" key="8">
    <source>
        <dbReference type="Pfam" id="PF00248"/>
    </source>
</evidence>
<evidence type="ECO:0000313" key="9">
    <source>
        <dbReference type="EMBL" id="TRZ40678.1"/>
    </source>
</evidence>
<evidence type="ECO:0000256" key="5">
    <source>
        <dbReference type="PIRSR" id="PIRSR000097-2"/>
    </source>
</evidence>
<feature type="active site" description="Proton donor" evidence="4">
    <location>
        <position position="37"/>
    </location>
</feature>
<dbReference type="FunFam" id="3.20.20.100:FF:000002">
    <property type="entry name" value="2,5-diketo-D-gluconic acid reductase A"/>
    <property type="match status" value="1"/>
</dbReference>
<dbReference type="InterPro" id="IPR036812">
    <property type="entry name" value="NAD(P)_OxRdtase_dom_sf"/>
</dbReference>
<comment type="caution">
    <text evidence="9">The sequence shown here is derived from an EMBL/GenBank/DDBJ whole genome shotgun (WGS) entry which is preliminary data.</text>
</comment>
<dbReference type="InterPro" id="IPR020471">
    <property type="entry name" value="AKR"/>
</dbReference>
<evidence type="ECO:0000256" key="1">
    <source>
        <dbReference type="ARBA" id="ARBA00007905"/>
    </source>
</evidence>
<feature type="coiled-coil region" evidence="7">
    <location>
        <begin position="74"/>
        <end position="101"/>
    </location>
</feature>
<keyword evidence="7" id="KW-0175">Coiled coil</keyword>
<dbReference type="CDD" id="cd19071">
    <property type="entry name" value="AKR_AKR1-5-like"/>
    <property type="match status" value="1"/>
</dbReference>
<dbReference type="AlphaFoldDB" id="A0A553SUM0"/>
<evidence type="ECO:0000256" key="2">
    <source>
        <dbReference type="ARBA" id="ARBA00022857"/>
    </source>
</evidence>
<organism evidence="9 10">
    <name type="scientific">Niallia circulans</name>
    <name type="common">Bacillus circulans</name>
    <dbReference type="NCBI Taxonomy" id="1397"/>
    <lineage>
        <taxon>Bacteria</taxon>
        <taxon>Bacillati</taxon>
        <taxon>Bacillota</taxon>
        <taxon>Bacilli</taxon>
        <taxon>Bacillales</taxon>
        <taxon>Bacillaceae</taxon>
        <taxon>Niallia</taxon>
    </lineage>
</organism>
<keyword evidence="3" id="KW-0560">Oxidoreductase</keyword>
<reference evidence="10" key="1">
    <citation type="submission" date="2018-10" db="EMBL/GenBank/DDBJ databases">
        <title>FDA dAtabase for Regulatory Grade micrObial Sequences (FDA-ARGOS): Supporting development and validation of Infectious Disease Dx tests.</title>
        <authorList>
            <person name="Minogue T."/>
            <person name="Wolcott M."/>
            <person name="Wasieloski L."/>
            <person name="Aguilar W."/>
            <person name="Moore D."/>
            <person name="Tallon L."/>
            <person name="Sadzewicz L."/>
            <person name="Sengamalay N."/>
            <person name="Ott S."/>
            <person name="Godinez A."/>
            <person name="Nagaraj S."/>
            <person name="Vavikolanu K."/>
            <person name="Vyas G."/>
            <person name="Nadendla S."/>
            <person name="George J."/>
            <person name="Sichtig H."/>
        </authorList>
    </citation>
    <scope>NUCLEOTIDE SEQUENCE [LARGE SCALE GENOMIC DNA]</scope>
    <source>
        <strain evidence="10">FDAARGOS_343</strain>
    </source>
</reference>
<dbReference type="PANTHER" id="PTHR43827:SF3">
    <property type="entry name" value="NADP-DEPENDENT OXIDOREDUCTASE DOMAIN-CONTAINING PROTEIN"/>
    <property type="match status" value="1"/>
</dbReference>
<feature type="binding site" evidence="5">
    <location>
        <position position="102"/>
    </location>
    <ligand>
        <name>substrate</name>
    </ligand>
</feature>
<dbReference type="PROSITE" id="PS00062">
    <property type="entry name" value="ALDOKETO_REDUCTASE_2"/>
    <property type="match status" value="1"/>
</dbReference>
<dbReference type="PANTHER" id="PTHR43827">
    <property type="entry name" value="2,5-DIKETO-D-GLUCONIC ACID REDUCTASE"/>
    <property type="match status" value="1"/>
</dbReference>
<proteinExistence type="inferred from homology"/>
<dbReference type="InterPro" id="IPR018170">
    <property type="entry name" value="Aldo/ket_reductase_CS"/>
</dbReference>
<dbReference type="Pfam" id="PF00248">
    <property type="entry name" value="Aldo_ket_red"/>
    <property type="match status" value="1"/>
</dbReference>
<dbReference type="GO" id="GO:0016616">
    <property type="term" value="F:oxidoreductase activity, acting on the CH-OH group of donors, NAD or NADP as acceptor"/>
    <property type="evidence" value="ECO:0007669"/>
    <property type="project" value="UniProtKB-ARBA"/>
</dbReference>
<dbReference type="InterPro" id="IPR023210">
    <property type="entry name" value="NADP_OxRdtase_dom"/>
</dbReference>
<name>A0A553SUM0_NIACI</name>
<feature type="site" description="Lowers pKa of active site Tyr" evidence="6">
    <location>
        <position position="62"/>
    </location>
</feature>
<dbReference type="PRINTS" id="PR00069">
    <property type="entry name" value="ALDKETRDTASE"/>
</dbReference>
<evidence type="ECO:0000256" key="7">
    <source>
        <dbReference type="SAM" id="Coils"/>
    </source>
</evidence>
<gene>
    <name evidence="9" type="ORF">CEQ21_01415</name>
</gene>
<accession>A0A553SUM0</accession>
<evidence type="ECO:0000313" key="10">
    <source>
        <dbReference type="Proteomes" id="UP000319837"/>
    </source>
</evidence>
<keyword evidence="2" id="KW-0521">NADP</keyword>
<evidence type="ECO:0000256" key="6">
    <source>
        <dbReference type="PIRSR" id="PIRSR000097-3"/>
    </source>
</evidence>
<dbReference type="Gene3D" id="3.20.20.100">
    <property type="entry name" value="NADP-dependent oxidoreductase domain"/>
    <property type="match status" value="1"/>
</dbReference>
<comment type="similarity">
    <text evidence="1">Belongs to the aldo/keto reductase family.</text>
</comment>
<protein>
    <submittedName>
        <fullName evidence="9">Aldo/keto reductase</fullName>
    </submittedName>
</protein>
<feature type="domain" description="NADP-dependent oxidoreductase" evidence="8">
    <location>
        <begin position="5"/>
        <end position="269"/>
    </location>
</feature>
<dbReference type="EMBL" id="RIBP01000001">
    <property type="protein sequence ID" value="TRZ40678.1"/>
    <property type="molecule type" value="Genomic_DNA"/>
</dbReference>
<evidence type="ECO:0000256" key="3">
    <source>
        <dbReference type="ARBA" id="ARBA00023002"/>
    </source>
</evidence>